<dbReference type="VEuPathDB" id="TrichDB:TVAGG3_0234300"/>
<dbReference type="VEuPathDB" id="TrichDB:TVAG_322730"/>
<name>A2EL25_TRIV3</name>
<organism evidence="6 7">
    <name type="scientific">Trichomonas vaginalis (strain ATCC PRA-98 / G3)</name>
    <dbReference type="NCBI Taxonomy" id="412133"/>
    <lineage>
        <taxon>Eukaryota</taxon>
        <taxon>Metamonada</taxon>
        <taxon>Parabasalia</taxon>
        <taxon>Trichomonadida</taxon>
        <taxon>Trichomonadidae</taxon>
        <taxon>Trichomonas</taxon>
    </lineage>
</organism>
<gene>
    <name evidence="6" type="ORF">TVAG_322730</name>
</gene>
<dbReference type="OrthoDB" id="68483at2759"/>
<reference evidence="6" key="2">
    <citation type="journal article" date="2007" name="Science">
        <title>Draft genome sequence of the sexually transmitted pathogen Trichomonas vaginalis.</title>
        <authorList>
            <person name="Carlton J.M."/>
            <person name="Hirt R.P."/>
            <person name="Silva J.C."/>
            <person name="Delcher A.L."/>
            <person name="Schatz M."/>
            <person name="Zhao Q."/>
            <person name="Wortman J.R."/>
            <person name="Bidwell S.L."/>
            <person name="Alsmark U.C.M."/>
            <person name="Besteiro S."/>
            <person name="Sicheritz-Ponten T."/>
            <person name="Noel C.J."/>
            <person name="Dacks J.B."/>
            <person name="Foster P.G."/>
            <person name="Simillion C."/>
            <person name="Van de Peer Y."/>
            <person name="Miranda-Saavedra D."/>
            <person name="Barton G.J."/>
            <person name="Westrop G.D."/>
            <person name="Mueller S."/>
            <person name="Dessi D."/>
            <person name="Fiori P.L."/>
            <person name="Ren Q."/>
            <person name="Paulsen I."/>
            <person name="Zhang H."/>
            <person name="Bastida-Corcuera F.D."/>
            <person name="Simoes-Barbosa A."/>
            <person name="Brown M.T."/>
            <person name="Hayes R.D."/>
            <person name="Mukherjee M."/>
            <person name="Okumura C.Y."/>
            <person name="Schneider R."/>
            <person name="Smith A.J."/>
            <person name="Vanacova S."/>
            <person name="Villalvazo M."/>
            <person name="Haas B.J."/>
            <person name="Pertea M."/>
            <person name="Feldblyum T.V."/>
            <person name="Utterback T.R."/>
            <person name="Shu C.L."/>
            <person name="Osoegawa K."/>
            <person name="de Jong P.J."/>
            <person name="Hrdy I."/>
            <person name="Horvathova L."/>
            <person name="Zubacova Z."/>
            <person name="Dolezal P."/>
            <person name="Malik S.B."/>
            <person name="Logsdon J.M. Jr."/>
            <person name="Henze K."/>
            <person name="Gupta A."/>
            <person name="Wang C.C."/>
            <person name="Dunne R.L."/>
            <person name="Upcroft J.A."/>
            <person name="Upcroft P."/>
            <person name="White O."/>
            <person name="Salzberg S.L."/>
            <person name="Tang P."/>
            <person name="Chiu C.-H."/>
            <person name="Lee Y.-S."/>
            <person name="Embley T.M."/>
            <person name="Coombs G.H."/>
            <person name="Mottram J.C."/>
            <person name="Tachezy J."/>
            <person name="Fraser-Liggett C.M."/>
            <person name="Johnson P.J."/>
        </authorList>
    </citation>
    <scope>NUCLEOTIDE SEQUENCE [LARGE SCALE GENOMIC DNA]</scope>
    <source>
        <strain evidence="6">G3</strain>
    </source>
</reference>
<dbReference type="SMART" id="SM00220">
    <property type="entry name" value="S_TKc"/>
    <property type="match status" value="1"/>
</dbReference>
<dbReference type="Proteomes" id="UP000001542">
    <property type="component" value="Unassembled WGS sequence"/>
</dbReference>
<dbReference type="Pfam" id="PF00069">
    <property type="entry name" value="Pkinase"/>
    <property type="match status" value="1"/>
</dbReference>
<dbReference type="InterPro" id="IPR000719">
    <property type="entry name" value="Prot_kinase_dom"/>
</dbReference>
<evidence type="ECO:0000256" key="4">
    <source>
        <dbReference type="SAM" id="MobiDB-lite"/>
    </source>
</evidence>
<dbReference type="SMR" id="A2EL25"/>
<reference evidence="6" key="1">
    <citation type="submission" date="2006-10" db="EMBL/GenBank/DDBJ databases">
        <authorList>
            <person name="Amadeo P."/>
            <person name="Zhao Q."/>
            <person name="Wortman J."/>
            <person name="Fraser-Liggett C."/>
            <person name="Carlton J."/>
        </authorList>
    </citation>
    <scope>NUCLEOTIDE SEQUENCE</scope>
    <source>
        <strain evidence="6">G3</strain>
    </source>
</reference>
<dbReference type="PROSITE" id="PS00107">
    <property type="entry name" value="PROTEIN_KINASE_ATP"/>
    <property type="match status" value="1"/>
</dbReference>
<dbReference type="RefSeq" id="XP_001318876.1">
    <property type="nucleotide sequence ID" value="XM_001318841.1"/>
</dbReference>
<dbReference type="PANTHER" id="PTHR24346">
    <property type="entry name" value="MAP/MICROTUBULE AFFINITY-REGULATING KINASE"/>
    <property type="match status" value="1"/>
</dbReference>
<dbReference type="AlphaFoldDB" id="A2EL25"/>
<keyword evidence="6" id="KW-0808">Transferase</keyword>
<dbReference type="InParanoid" id="A2EL25"/>
<dbReference type="Gene3D" id="1.10.510.10">
    <property type="entry name" value="Transferase(Phosphotransferase) domain 1"/>
    <property type="match status" value="1"/>
</dbReference>
<evidence type="ECO:0000256" key="3">
    <source>
        <dbReference type="PROSITE-ProRule" id="PRU10141"/>
    </source>
</evidence>
<feature type="domain" description="Protein kinase" evidence="5">
    <location>
        <begin position="52"/>
        <end position="321"/>
    </location>
</feature>
<dbReference type="GO" id="GO:0004674">
    <property type="term" value="F:protein serine/threonine kinase activity"/>
    <property type="evidence" value="ECO:0000318"/>
    <property type="project" value="GO_Central"/>
</dbReference>
<protein>
    <submittedName>
        <fullName evidence="6">AGC family protein kinase</fullName>
    </submittedName>
</protein>
<dbReference type="InterPro" id="IPR011009">
    <property type="entry name" value="Kinase-like_dom_sf"/>
</dbReference>
<dbReference type="PANTHER" id="PTHR24346:SF77">
    <property type="entry name" value="SERINE THREONINE PROTEIN KINASE"/>
    <property type="match status" value="1"/>
</dbReference>
<keyword evidence="2 3" id="KW-0067">ATP-binding</keyword>
<feature type="binding site" evidence="3">
    <location>
        <position position="81"/>
    </location>
    <ligand>
        <name>ATP</name>
        <dbReference type="ChEBI" id="CHEBI:30616"/>
    </ligand>
</feature>
<dbReference type="eggNOG" id="KOG0585">
    <property type="taxonomic scope" value="Eukaryota"/>
</dbReference>
<keyword evidence="7" id="KW-1185">Reference proteome</keyword>
<dbReference type="GO" id="GO:0005524">
    <property type="term" value="F:ATP binding"/>
    <property type="evidence" value="ECO:0007669"/>
    <property type="project" value="UniProtKB-UniRule"/>
</dbReference>
<sequence>MTCSISTEGNQDAPNDQLNQNSDGAGFYSLPRFIRNSLSDFLNSTNPVMHGYRFLSELGDGAMSRVFQVVYEGNDEVFAAKVYDNSQISRPTLSGEDPPYVCIQRELDIMAKLSHRYVISLIDAFNDNDTNCLFIIMPYAPMGNVKSLTNKKLLSENALNACYHQIAIALAYMHANNVVHRDIKPENMLAFSEDYFVITDLSVSQELTSDDQMLVDTKGSPAFLSPEECHGGKFSPKPTDVWAYGVSLYLSYFNDFPFSIGECEGLEFANTLMAVYLRLRTKELEIPANADPLLKDLLQHILVKDPKQRYTFDQIVAHEFFDRSRHIDEENAKDLDYEEEEMN</sequence>
<dbReference type="PROSITE" id="PS50011">
    <property type="entry name" value="PROTEIN_KINASE_DOM"/>
    <property type="match status" value="1"/>
</dbReference>
<evidence type="ECO:0000313" key="6">
    <source>
        <dbReference type="EMBL" id="EAY06653.1"/>
    </source>
</evidence>
<evidence type="ECO:0000259" key="5">
    <source>
        <dbReference type="PROSITE" id="PS50011"/>
    </source>
</evidence>
<dbReference type="KEGG" id="tva:4764532"/>
<feature type="region of interest" description="Disordered" evidence="4">
    <location>
        <begin position="1"/>
        <end position="21"/>
    </location>
</feature>
<keyword evidence="6" id="KW-0418">Kinase</keyword>
<evidence type="ECO:0000256" key="1">
    <source>
        <dbReference type="ARBA" id="ARBA00022741"/>
    </source>
</evidence>
<dbReference type="EMBL" id="DS113418">
    <property type="protein sequence ID" value="EAY06653.1"/>
    <property type="molecule type" value="Genomic_DNA"/>
</dbReference>
<dbReference type="InterPro" id="IPR017441">
    <property type="entry name" value="Protein_kinase_ATP_BS"/>
</dbReference>
<evidence type="ECO:0000256" key="2">
    <source>
        <dbReference type="ARBA" id="ARBA00022840"/>
    </source>
</evidence>
<keyword evidence="1 3" id="KW-0547">Nucleotide-binding</keyword>
<dbReference type="FunFam" id="1.10.510.10:FF:001406">
    <property type="entry name" value="CAMK family protein kinase"/>
    <property type="match status" value="1"/>
</dbReference>
<dbReference type="SUPFAM" id="SSF56112">
    <property type="entry name" value="Protein kinase-like (PK-like)"/>
    <property type="match status" value="1"/>
</dbReference>
<proteinExistence type="predicted"/>
<evidence type="ECO:0000313" key="7">
    <source>
        <dbReference type="Proteomes" id="UP000001542"/>
    </source>
</evidence>
<dbReference type="GO" id="GO:0007165">
    <property type="term" value="P:signal transduction"/>
    <property type="evidence" value="ECO:0000318"/>
    <property type="project" value="GO_Central"/>
</dbReference>
<dbReference type="STRING" id="5722.A2EL25"/>
<accession>A2EL25</accession>